<reference evidence="1 2" key="1">
    <citation type="journal article" date="2019" name="Int. J. Syst. Evol. Microbiol.">
        <title>The Global Catalogue of Microorganisms (GCM) 10K type strain sequencing project: providing services to taxonomists for standard genome sequencing and annotation.</title>
        <authorList>
            <consortium name="The Broad Institute Genomics Platform"/>
            <consortium name="The Broad Institute Genome Sequencing Center for Infectious Disease"/>
            <person name="Wu L."/>
            <person name="Ma J."/>
        </authorList>
    </citation>
    <scope>NUCLEOTIDE SEQUENCE [LARGE SCALE GENOMIC DNA]</scope>
    <source>
        <strain evidence="1 2">JCM 14559</strain>
    </source>
</reference>
<dbReference type="EMBL" id="BAAANS010000011">
    <property type="protein sequence ID" value="GAA2094390.1"/>
    <property type="molecule type" value="Genomic_DNA"/>
</dbReference>
<protein>
    <recommendedName>
        <fullName evidence="3">HEAT repeat protein</fullName>
    </recommendedName>
</protein>
<sequence length="224" mass="24397">MTELPDPRALLASADWPSLETALGDPLDAALLARMTDPDPLVQEEATSRVLGAVCHQNTVYGATPPVARYAAAILGGLPDAPRLRLLRWLAGAAHDADDASADCELEWITAEDDYPAFWELRALRPELFAAVRPFLADPDQEIREAALVAAFALSEHPDLAGYRPELADRAERLLATSTDRVRRNRARDALRGWGRDAAGFESAEERAVRVGWGSGEYAAEPPF</sequence>
<dbReference type="InterPro" id="IPR016024">
    <property type="entry name" value="ARM-type_fold"/>
</dbReference>
<evidence type="ECO:0008006" key="3">
    <source>
        <dbReference type="Google" id="ProtNLM"/>
    </source>
</evidence>
<evidence type="ECO:0000313" key="2">
    <source>
        <dbReference type="Proteomes" id="UP001500897"/>
    </source>
</evidence>
<dbReference type="RefSeq" id="WP_344551762.1">
    <property type="nucleotide sequence ID" value="NZ_BAAANS010000011.1"/>
</dbReference>
<accession>A0ABN2WKF5</accession>
<proteinExistence type="predicted"/>
<organism evidence="1 2">
    <name type="scientific">Kitasatospora saccharophila</name>
    <dbReference type="NCBI Taxonomy" id="407973"/>
    <lineage>
        <taxon>Bacteria</taxon>
        <taxon>Bacillati</taxon>
        <taxon>Actinomycetota</taxon>
        <taxon>Actinomycetes</taxon>
        <taxon>Kitasatosporales</taxon>
        <taxon>Streptomycetaceae</taxon>
        <taxon>Kitasatospora</taxon>
    </lineage>
</organism>
<gene>
    <name evidence="1" type="ORF">GCM10009759_21820</name>
</gene>
<comment type="caution">
    <text evidence="1">The sequence shown here is derived from an EMBL/GenBank/DDBJ whole genome shotgun (WGS) entry which is preliminary data.</text>
</comment>
<dbReference type="Proteomes" id="UP001500897">
    <property type="component" value="Unassembled WGS sequence"/>
</dbReference>
<keyword evidence="2" id="KW-1185">Reference proteome</keyword>
<name>A0ABN2WKF5_9ACTN</name>
<dbReference type="SUPFAM" id="SSF48371">
    <property type="entry name" value="ARM repeat"/>
    <property type="match status" value="1"/>
</dbReference>
<evidence type="ECO:0000313" key="1">
    <source>
        <dbReference type="EMBL" id="GAA2094390.1"/>
    </source>
</evidence>